<dbReference type="InterPro" id="IPR023404">
    <property type="entry name" value="rSAM_horseshoe"/>
</dbReference>
<organism evidence="2 3">
    <name type="scientific">Syntrophotalea acetylenivorans</name>
    <dbReference type="NCBI Taxonomy" id="1842532"/>
    <lineage>
        <taxon>Bacteria</taxon>
        <taxon>Pseudomonadati</taxon>
        <taxon>Thermodesulfobacteriota</taxon>
        <taxon>Desulfuromonadia</taxon>
        <taxon>Desulfuromonadales</taxon>
        <taxon>Syntrophotaleaceae</taxon>
        <taxon>Syntrophotalea</taxon>
    </lineage>
</organism>
<dbReference type="Pfam" id="PF04055">
    <property type="entry name" value="Radical_SAM"/>
    <property type="match status" value="1"/>
</dbReference>
<dbReference type="GO" id="GO:0051536">
    <property type="term" value="F:iron-sulfur cluster binding"/>
    <property type="evidence" value="ECO:0007669"/>
    <property type="project" value="InterPro"/>
</dbReference>
<dbReference type="OrthoDB" id="9806827at2"/>
<proteinExistence type="predicted"/>
<evidence type="ECO:0000259" key="1">
    <source>
        <dbReference type="PROSITE" id="PS51918"/>
    </source>
</evidence>
<gene>
    <name evidence="2" type="ORF">A7E78_08075</name>
</gene>
<dbReference type="EMBL" id="CP015519">
    <property type="protein sequence ID" value="APG29068.1"/>
    <property type="molecule type" value="Genomic_DNA"/>
</dbReference>
<dbReference type="InterPro" id="IPR058240">
    <property type="entry name" value="rSAM_sf"/>
</dbReference>
<dbReference type="GO" id="GO:0003824">
    <property type="term" value="F:catalytic activity"/>
    <property type="evidence" value="ECO:0007669"/>
    <property type="project" value="InterPro"/>
</dbReference>
<protein>
    <submittedName>
        <fullName evidence="2">B12-binding domain-containing radical SAM protein</fullName>
    </submittedName>
</protein>
<dbReference type="NCBIfam" id="TIGR03960">
    <property type="entry name" value="rSAM_fuse_unch"/>
    <property type="match status" value="1"/>
</dbReference>
<dbReference type="SFLD" id="SFLDG01082">
    <property type="entry name" value="B12-binding_domain_containing"/>
    <property type="match status" value="1"/>
</dbReference>
<dbReference type="SMART" id="SM00729">
    <property type="entry name" value="Elp3"/>
    <property type="match status" value="1"/>
</dbReference>
<dbReference type="PROSITE" id="PS51918">
    <property type="entry name" value="RADICAL_SAM"/>
    <property type="match status" value="1"/>
</dbReference>
<dbReference type="CDD" id="cd01335">
    <property type="entry name" value="Radical_SAM"/>
    <property type="match status" value="1"/>
</dbReference>
<dbReference type="PANTHER" id="PTHR42731">
    <property type="entry name" value="SLL1084 PROTEIN"/>
    <property type="match status" value="1"/>
</dbReference>
<dbReference type="Gene3D" id="3.80.30.20">
    <property type="entry name" value="tm_1862 like domain"/>
    <property type="match status" value="1"/>
</dbReference>
<evidence type="ECO:0000313" key="2">
    <source>
        <dbReference type="EMBL" id="APG29068.1"/>
    </source>
</evidence>
<sequence>MFDRVSRPSRYLGGELGTVSKDLASVEVSFVLAFPDVYEVGMSHIGLPMLYHAVNSLDWAVAERVYAPWPDMAAELRKNGLPLTSLESQRSLAEFDLLGFTLQHELSYTNLLAMLELAGVPLRRDQRDEQAPLVVVGGPCATNPEPLADFVDCAVIGDGEEAVADLCRAVREAKRAGSSRAQLLQALADIDGVYVPSLFDVSYHDDGRIAELRPLRTDYTKVRRRVLADLAAVDYPVTPIVPFMNTVHNRVAVEIARGCTRGCRFCQAGYIGRPLRERSLEEIVDVIDRSLRHSGYDEVSLLSLSTGDYSCIGPLLKGLMDRYREERIAVSLPSLRVGSLTSDLMEEIKKVRKTGFTLAPEAGSERLRQLINKGISEEDLLIAADNAFSLGWRIIKLYFMIGLPTEQEADLDAIVDLAARVKRIGKGTPGGADVNVSVSTLVPKPQTPFQWQRQIGIDETLAKQDTLRQKLRSKKLRLKWHEAQLSFVEGVFARGDRRLAPVLERALALGCRFDSWREHFRFDLWQQAFADCGIDPEWYLRERATDEILPWDHIDCGVTRQYLLDEWQQALSGNATIDCRDGGCTGCGVCDFETVRMRYATDPGQKTALETLPSAVMASDSSEDEQPCKVRLWVSKLGRGRFVGHLEFMTVVHRAVRRAGLPIRYSGGFHPAPQISFPDALPTGVESEAEIIDFKLRHPVGVQDLMAALNAQLPAGFAVEKAESVPWKTPAPSLCIEETIYSIPLGDQAPADLAERIARFMAAEEVYATRLKKGREQLVEVRAGVVDLQWCDGILRLKMSKGSPTLLAGHLLDLAPEKTAVLGLRKTDVRLCAPLSDEPVIG</sequence>
<name>A0A1L3GTH6_9BACT</name>
<dbReference type="SUPFAM" id="SSF102114">
    <property type="entry name" value="Radical SAM enzymes"/>
    <property type="match status" value="1"/>
</dbReference>
<dbReference type="SFLD" id="SFLDS00029">
    <property type="entry name" value="Radical_SAM"/>
    <property type="match status" value="1"/>
</dbReference>
<accession>A0A1L3GTH6</accession>
<feature type="domain" description="Radical SAM core" evidence="1">
    <location>
        <begin position="245"/>
        <end position="477"/>
    </location>
</feature>
<dbReference type="InterPro" id="IPR006638">
    <property type="entry name" value="Elp3/MiaA/NifB-like_rSAM"/>
</dbReference>
<keyword evidence="3" id="KW-1185">Reference proteome</keyword>
<dbReference type="Pfam" id="PF19864">
    <property type="entry name" value="Radical_SAM_N2"/>
    <property type="match status" value="1"/>
</dbReference>
<dbReference type="STRING" id="1842532.A7E78_08075"/>
<dbReference type="PANTHER" id="PTHR42731:SF1">
    <property type="entry name" value="RADICAL SAM DOMAIN PROTEIN"/>
    <property type="match status" value="1"/>
</dbReference>
<dbReference type="InterPro" id="IPR045784">
    <property type="entry name" value="Radical_SAM_N2"/>
</dbReference>
<dbReference type="InterPro" id="IPR023862">
    <property type="entry name" value="CHP03960_rSAM"/>
</dbReference>
<dbReference type="Proteomes" id="UP000182517">
    <property type="component" value="Chromosome"/>
</dbReference>
<dbReference type="Pfam" id="PF10105">
    <property type="entry name" value="DUF2344"/>
    <property type="match status" value="1"/>
</dbReference>
<reference evidence="2 3" key="1">
    <citation type="journal article" date="2017" name="Genome Announc.">
        <title>Complete Genome Sequences of Two Acetylene-Fermenting Pelobacter acetylenicus Strains.</title>
        <authorList>
            <person name="Sutton J.M."/>
            <person name="Baesman S.M."/>
            <person name="Fierst J.L."/>
            <person name="Poret-Peterson A.T."/>
            <person name="Oremland R.S."/>
            <person name="Dunlap D.S."/>
            <person name="Akob D.M."/>
        </authorList>
    </citation>
    <scope>NUCLEOTIDE SEQUENCE [LARGE SCALE GENOMIC DNA]</scope>
    <source>
        <strain evidence="2 3">SFB93</strain>
    </source>
</reference>
<dbReference type="InterPro" id="IPR018768">
    <property type="entry name" value="DUF2344"/>
</dbReference>
<evidence type="ECO:0000313" key="3">
    <source>
        <dbReference type="Proteomes" id="UP000182517"/>
    </source>
</evidence>
<dbReference type="KEGG" id="pef:A7E78_08075"/>
<dbReference type="NCBIfam" id="TIGR03936">
    <property type="entry name" value="sam_1_link_chp"/>
    <property type="match status" value="1"/>
</dbReference>
<dbReference type="AlphaFoldDB" id="A0A1L3GTH6"/>
<dbReference type="InterPro" id="IPR007197">
    <property type="entry name" value="rSAM"/>
</dbReference>